<organism evidence="10 11">
    <name type="scientific">Trifolium pratense</name>
    <name type="common">Red clover</name>
    <dbReference type="NCBI Taxonomy" id="57577"/>
    <lineage>
        <taxon>Eukaryota</taxon>
        <taxon>Viridiplantae</taxon>
        <taxon>Streptophyta</taxon>
        <taxon>Embryophyta</taxon>
        <taxon>Tracheophyta</taxon>
        <taxon>Spermatophyta</taxon>
        <taxon>Magnoliopsida</taxon>
        <taxon>eudicotyledons</taxon>
        <taxon>Gunneridae</taxon>
        <taxon>Pentapetalae</taxon>
        <taxon>rosids</taxon>
        <taxon>fabids</taxon>
        <taxon>Fabales</taxon>
        <taxon>Fabaceae</taxon>
        <taxon>Papilionoideae</taxon>
        <taxon>50 kb inversion clade</taxon>
        <taxon>NPAAA clade</taxon>
        <taxon>Hologalegina</taxon>
        <taxon>IRL clade</taxon>
        <taxon>Trifolieae</taxon>
        <taxon>Trifolium</taxon>
    </lineage>
</organism>
<dbReference type="PANTHER" id="PTHR45667">
    <property type="entry name" value="S-ADENOSYLMETHIONINE MITOCHONDRIAL CARRIER PROTEIN"/>
    <property type="match status" value="1"/>
</dbReference>
<evidence type="ECO:0000256" key="4">
    <source>
        <dbReference type="ARBA" id="ARBA00022692"/>
    </source>
</evidence>
<sequence length="379" mass="40320">MSSSSSMESKISSSLTLPTPNSNKLSTTFNDFNNLINNFTTLTLTPPFASISDSPQPRFKSGSTNSQTLLKNLTVIERAFIGAGGGGIAGAFTYACLHPLDTIKTKMQAKGASQIYKNTLDAVSKTFTTNGILGFYSGFSAVVVGSTASSAVYFGTCEFGKSFLSKQNCPKILIPPISGALGNVLSSAIMVPKELITQRMQTGAKGRSYEVLINILQNEGVLGLYRGYSATLLRNLPAGVLSYSSFEYLKLAVMKSTNKNHLEPIQSVICGALAGAISASITTPLDVVKTRLMTQARNEAVGKVATVMYGGVKDTISEILKEEGLVGFTRGMGPRVLHSACFSALGYFAFETARIAILNEYVKRKQLNLEDAVVVSGSS</sequence>
<feature type="repeat" description="Solcar" evidence="8">
    <location>
        <begin position="170"/>
        <end position="252"/>
    </location>
</feature>
<evidence type="ECO:0000256" key="1">
    <source>
        <dbReference type="ARBA" id="ARBA00004141"/>
    </source>
</evidence>
<dbReference type="Proteomes" id="UP000236291">
    <property type="component" value="Unassembled WGS sequence"/>
</dbReference>
<evidence type="ECO:0000256" key="3">
    <source>
        <dbReference type="ARBA" id="ARBA00022448"/>
    </source>
</evidence>
<evidence type="ECO:0000313" key="10">
    <source>
        <dbReference type="EMBL" id="PNY06898.1"/>
    </source>
</evidence>
<dbReference type="EMBL" id="ASHM01001565">
    <property type="protein sequence ID" value="PNY06898.1"/>
    <property type="molecule type" value="Genomic_DNA"/>
</dbReference>
<keyword evidence="3 9" id="KW-0813">Transport</keyword>
<dbReference type="PROSITE" id="PS50920">
    <property type="entry name" value="SOLCAR"/>
    <property type="match status" value="3"/>
</dbReference>
<evidence type="ECO:0000256" key="9">
    <source>
        <dbReference type="RuleBase" id="RU000488"/>
    </source>
</evidence>
<dbReference type="FunFam" id="1.50.40.10:FF:000097">
    <property type="entry name" value="Protein MITOFERRINLIKE 1, chloroplastic"/>
    <property type="match status" value="1"/>
</dbReference>
<dbReference type="GO" id="GO:0016020">
    <property type="term" value="C:membrane"/>
    <property type="evidence" value="ECO:0007669"/>
    <property type="project" value="UniProtKB-SubCell"/>
</dbReference>
<proteinExistence type="inferred from homology"/>
<dbReference type="Pfam" id="PF00153">
    <property type="entry name" value="Mito_carr"/>
    <property type="match status" value="3"/>
</dbReference>
<dbReference type="InterPro" id="IPR023395">
    <property type="entry name" value="MCP_dom_sf"/>
</dbReference>
<evidence type="ECO:0000256" key="7">
    <source>
        <dbReference type="ARBA" id="ARBA00023136"/>
    </source>
</evidence>
<feature type="repeat" description="Solcar" evidence="8">
    <location>
        <begin position="262"/>
        <end position="356"/>
    </location>
</feature>
<reference evidence="10 11" key="2">
    <citation type="journal article" date="2017" name="Front. Plant Sci.">
        <title>Gene Classification and Mining of Molecular Markers Useful in Red Clover (Trifolium pratense) Breeding.</title>
        <authorList>
            <person name="Istvanek J."/>
            <person name="Dluhosova J."/>
            <person name="Dluhos P."/>
            <person name="Patkova L."/>
            <person name="Nedelnik J."/>
            <person name="Repkova J."/>
        </authorList>
    </citation>
    <scope>NUCLEOTIDE SEQUENCE [LARGE SCALE GENOMIC DNA]</scope>
    <source>
        <strain evidence="11">cv. Tatra</strain>
        <tissue evidence="10">Young leaves</tissue>
    </source>
</reference>
<gene>
    <name evidence="10" type="ORF">L195_g003380</name>
</gene>
<dbReference type="OrthoDB" id="276989at2759"/>
<evidence type="ECO:0000256" key="5">
    <source>
        <dbReference type="ARBA" id="ARBA00022737"/>
    </source>
</evidence>
<dbReference type="Gene3D" id="1.50.40.10">
    <property type="entry name" value="Mitochondrial carrier domain"/>
    <property type="match status" value="2"/>
</dbReference>
<dbReference type="InterPro" id="IPR018108">
    <property type="entry name" value="MCP_transmembrane"/>
</dbReference>
<dbReference type="SUPFAM" id="SSF103506">
    <property type="entry name" value="Mitochondrial carrier"/>
    <property type="match status" value="1"/>
</dbReference>
<comment type="subcellular location">
    <subcellularLocation>
        <location evidence="1">Membrane</location>
        <topology evidence="1">Multi-pass membrane protein</topology>
    </subcellularLocation>
</comment>
<evidence type="ECO:0000256" key="2">
    <source>
        <dbReference type="ARBA" id="ARBA00006375"/>
    </source>
</evidence>
<dbReference type="FunFam" id="1.50.40.10:FF:000089">
    <property type="entry name" value="protein MITOFERRINLIKE 1, chloroplastic"/>
    <property type="match status" value="1"/>
</dbReference>
<dbReference type="STRING" id="57577.A0A2K3NV26"/>
<feature type="repeat" description="Solcar" evidence="8">
    <location>
        <begin position="77"/>
        <end position="163"/>
    </location>
</feature>
<reference evidence="10 11" key="1">
    <citation type="journal article" date="2014" name="Am. J. Bot.">
        <title>Genome assembly and annotation for red clover (Trifolium pratense; Fabaceae).</title>
        <authorList>
            <person name="Istvanek J."/>
            <person name="Jaros M."/>
            <person name="Krenek A."/>
            <person name="Repkova J."/>
        </authorList>
    </citation>
    <scope>NUCLEOTIDE SEQUENCE [LARGE SCALE GENOMIC DNA]</scope>
    <source>
        <strain evidence="11">cv. Tatra</strain>
        <tissue evidence="10">Young leaves</tissue>
    </source>
</reference>
<keyword evidence="6" id="KW-1133">Transmembrane helix</keyword>
<name>A0A2K3NV26_TRIPR</name>
<accession>A0A2K3NV26</accession>
<evidence type="ECO:0000256" key="6">
    <source>
        <dbReference type="ARBA" id="ARBA00022989"/>
    </source>
</evidence>
<comment type="caution">
    <text evidence="10">The sequence shown here is derived from an EMBL/GenBank/DDBJ whole genome shotgun (WGS) entry which is preliminary data.</text>
</comment>
<protein>
    <submittedName>
        <fullName evidence="10">Protein MITOFERRINLIKE 1 chloroplastic-like</fullName>
    </submittedName>
</protein>
<keyword evidence="4 8" id="KW-0812">Transmembrane</keyword>
<comment type="similarity">
    <text evidence="2 9">Belongs to the mitochondrial carrier (TC 2.A.29) family.</text>
</comment>
<evidence type="ECO:0000313" key="11">
    <source>
        <dbReference type="Proteomes" id="UP000236291"/>
    </source>
</evidence>
<dbReference type="AlphaFoldDB" id="A0A2K3NV26"/>
<keyword evidence="5" id="KW-0677">Repeat</keyword>
<evidence type="ECO:0000256" key="8">
    <source>
        <dbReference type="PROSITE-ProRule" id="PRU00282"/>
    </source>
</evidence>
<keyword evidence="7 8" id="KW-0472">Membrane</keyword>